<feature type="region of interest" description="Disordered" evidence="1">
    <location>
        <begin position="1"/>
        <end position="38"/>
    </location>
</feature>
<dbReference type="PROSITE" id="PS50802">
    <property type="entry name" value="OTU"/>
    <property type="match status" value="1"/>
</dbReference>
<evidence type="ECO:0000313" key="3">
    <source>
        <dbReference type="EMBL" id="KIR48228.1"/>
    </source>
</evidence>
<dbReference type="GO" id="GO:0004843">
    <property type="term" value="F:cysteine-type deubiquitinase activity"/>
    <property type="evidence" value="ECO:0007669"/>
    <property type="project" value="TreeGrafter"/>
</dbReference>
<accession>A0A0D0UJ80</accession>
<dbReference type="CDD" id="cd22771">
    <property type="entry name" value="OTU_plant_OTU7-like"/>
    <property type="match status" value="1"/>
</dbReference>
<evidence type="ECO:0000256" key="1">
    <source>
        <dbReference type="SAM" id="MobiDB-lite"/>
    </source>
</evidence>
<dbReference type="Gene3D" id="3.90.70.80">
    <property type="match status" value="1"/>
</dbReference>
<feature type="compositionally biased region" description="Polar residues" evidence="1">
    <location>
        <begin position="74"/>
        <end position="105"/>
    </location>
</feature>
<dbReference type="InterPro" id="IPR038765">
    <property type="entry name" value="Papain-like_cys_pep_sf"/>
</dbReference>
<sequence>MRRPSSGSSSSSSATVPLILHRQNGYQATSSQPFPPSFSPSVSPMAIFRRAIVCFDHSDAEKNFPDESDIQENIGPSMSSVPFTISPPTGVTTLSLTPGIEQQRSTGKRRRSDSDSDYSPPYTLRGGGRPQKSKVKRNANNGSHNSQCENVRSSRRTTRSKARRADSPSGLIITSLEDIKLEDAAVKSEISRLGLTLRDVQGDGNCLFRCLSDQLYGTEKRHTEIRKIVCDYLDSHKETMEGFVVPFMKEGEGYEGYVQRMRQSKQFGSHIEIQAAARIFQRDIRVVMSTASFTIPWQAESSCSSADRKFNAKVDLPEGLATTLRDGVPPVQEGHTMLWLALFSQAEHFQSIRRQGDKDNGSANIDDRLAVPHAKDTSEAARRERGEIIGNKVETRPPISSRVAQLLASLPPGHGISSTYAEGVLLRVKGDLGEAIEILLEDIQSEPDKESEASSDQRVEELLHDLAPLSTACHSDSSMVRHCSLSSEEINYRAMSPALSSTTGTRSRSESVSGRSSSGSVTSDLAQSQSSGSTTVSSGQDAPRITSGTISDRKLRTKSDKLGKDLQGMVLRSRESSREPKKSHDEPQKRRASLRLKNKL</sequence>
<protein>
    <recommendedName>
        <fullName evidence="2">OTU domain-containing protein</fullName>
    </recommendedName>
</protein>
<feature type="compositionally biased region" description="Basic residues" evidence="1">
    <location>
        <begin position="153"/>
        <end position="162"/>
    </location>
</feature>
<feature type="domain" description="OTU" evidence="2">
    <location>
        <begin position="195"/>
        <end position="355"/>
    </location>
</feature>
<gene>
    <name evidence="3" type="ORF">I312_02745</name>
</gene>
<evidence type="ECO:0000259" key="2">
    <source>
        <dbReference type="PROSITE" id="PS50802"/>
    </source>
</evidence>
<reference evidence="3" key="1">
    <citation type="submission" date="2015-01" db="EMBL/GenBank/DDBJ databases">
        <title>The Genome Sequence of Cryptococcus gattii CA1280.</title>
        <authorList>
            <consortium name="The Broad Institute Genomics Platform"/>
            <person name="Cuomo C."/>
            <person name="Litvintseva A."/>
            <person name="Chen Y."/>
            <person name="Heitman J."/>
            <person name="Sun S."/>
            <person name="Springer D."/>
            <person name="Dromer F."/>
            <person name="Young S."/>
            <person name="Zeng Q."/>
            <person name="Gargeya S."/>
            <person name="Abouelleil A."/>
            <person name="Alvarado L."/>
            <person name="Chapman S.B."/>
            <person name="Gainer-Dewar J."/>
            <person name="Goldberg J."/>
            <person name="Griggs A."/>
            <person name="Gujja S."/>
            <person name="Hansen M."/>
            <person name="Howarth C."/>
            <person name="Imamovic A."/>
            <person name="Larimer J."/>
            <person name="Murphy C."/>
            <person name="Naylor J."/>
            <person name="Pearson M."/>
            <person name="Priest M."/>
            <person name="Roberts A."/>
            <person name="Saif S."/>
            <person name="Shea T."/>
            <person name="Sykes S."/>
            <person name="Wortman J."/>
            <person name="Nusbaum C."/>
            <person name="Birren B."/>
        </authorList>
    </citation>
    <scope>NUCLEOTIDE SEQUENCE [LARGE SCALE GENOMIC DNA]</scope>
    <source>
        <strain evidence="3">CA1280</strain>
    </source>
</reference>
<dbReference type="HOGENOM" id="CLU_039526_0_0_1"/>
<organism evidence="3">
    <name type="scientific">Cryptococcus bacillisporus CA1280</name>
    <dbReference type="NCBI Taxonomy" id="1296109"/>
    <lineage>
        <taxon>Eukaryota</taxon>
        <taxon>Fungi</taxon>
        <taxon>Dikarya</taxon>
        <taxon>Basidiomycota</taxon>
        <taxon>Agaricomycotina</taxon>
        <taxon>Tremellomycetes</taxon>
        <taxon>Tremellales</taxon>
        <taxon>Cryptococcaceae</taxon>
        <taxon>Cryptococcus</taxon>
        <taxon>Cryptococcus gattii species complex</taxon>
    </lineage>
</organism>
<dbReference type="PANTHER" id="PTHR12419:SF7">
    <property type="entry name" value="OTU DOMAIN-CONTAINING PROTEIN 3"/>
    <property type="match status" value="1"/>
</dbReference>
<feature type="compositionally biased region" description="Basic residues" evidence="1">
    <location>
        <begin position="590"/>
        <end position="600"/>
    </location>
</feature>
<feature type="compositionally biased region" description="Polar residues" evidence="1">
    <location>
        <begin position="138"/>
        <end position="151"/>
    </location>
</feature>
<dbReference type="InterPro" id="IPR003323">
    <property type="entry name" value="OTU_dom"/>
</dbReference>
<feature type="region of interest" description="Disordered" evidence="1">
    <location>
        <begin position="496"/>
        <end position="600"/>
    </location>
</feature>
<name>A0A0D0UJ80_CRYGA</name>
<feature type="compositionally biased region" description="Low complexity" evidence="1">
    <location>
        <begin position="1"/>
        <end position="13"/>
    </location>
</feature>
<feature type="compositionally biased region" description="Low complexity" evidence="1">
    <location>
        <begin position="500"/>
        <end position="540"/>
    </location>
</feature>
<feature type="compositionally biased region" description="Basic and acidic residues" evidence="1">
    <location>
        <begin position="572"/>
        <end position="589"/>
    </location>
</feature>
<dbReference type="PANTHER" id="PTHR12419">
    <property type="entry name" value="OTU DOMAIN CONTAINING PROTEIN"/>
    <property type="match status" value="1"/>
</dbReference>
<feature type="region of interest" description="Disordered" evidence="1">
    <location>
        <begin position="63"/>
        <end position="167"/>
    </location>
</feature>
<dbReference type="AlphaFoldDB" id="A0A0D0UJ80"/>
<dbReference type="InterPro" id="IPR050704">
    <property type="entry name" value="Peptidase_C85-like"/>
</dbReference>
<dbReference type="OrthoDB" id="415023at2759"/>
<proteinExistence type="predicted"/>
<dbReference type="EMBL" id="KN847978">
    <property type="protein sequence ID" value="KIR48228.1"/>
    <property type="molecule type" value="Genomic_DNA"/>
</dbReference>
<dbReference type="SUPFAM" id="SSF54001">
    <property type="entry name" value="Cysteine proteinases"/>
    <property type="match status" value="1"/>
</dbReference>
<dbReference type="GO" id="GO:0016579">
    <property type="term" value="P:protein deubiquitination"/>
    <property type="evidence" value="ECO:0007669"/>
    <property type="project" value="TreeGrafter"/>
</dbReference>
<feature type="compositionally biased region" description="Basic and acidic residues" evidence="1">
    <location>
        <begin position="551"/>
        <end position="564"/>
    </location>
</feature>
<dbReference type="Pfam" id="PF02338">
    <property type="entry name" value="OTU"/>
    <property type="match status" value="1"/>
</dbReference>